<evidence type="ECO:0000256" key="3">
    <source>
        <dbReference type="ARBA" id="ARBA00007630"/>
    </source>
</evidence>
<dbReference type="NCBIfam" id="NF000648">
    <property type="entry name" value="PRK00026.1"/>
    <property type="match status" value="1"/>
</dbReference>
<dbReference type="InterPro" id="IPR016009">
    <property type="entry name" value="tRNA_MeTrfase_TRMD/TRM10"/>
</dbReference>
<dbReference type="EC" id="2.1.1.228" evidence="5 15"/>
<evidence type="ECO:0000256" key="2">
    <source>
        <dbReference type="ARBA" id="ARBA00004496"/>
    </source>
</evidence>
<evidence type="ECO:0000256" key="10">
    <source>
        <dbReference type="ARBA" id="ARBA00022691"/>
    </source>
</evidence>
<evidence type="ECO:0000313" key="20">
    <source>
        <dbReference type="Proteomes" id="UP000037086"/>
    </source>
</evidence>
<dbReference type="Proteomes" id="UP000037086">
    <property type="component" value="Unassembled WGS sequence"/>
</dbReference>
<dbReference type="InterPro" id="IPR002649">
    <property type="entry name" value="tRNA_m1G_MeTrfase_TrmD"/>
</dbReference>
<dbReference type="CDD" id="cd18080">
    <property type="entry name" value="TrmD-like"/>
    <property type="match status" value="1"/>
</dbReference>
<dbReference type="EMBL" id="JPSQ01000009">
    <property type="protein sequence ID" value="KND62707.1"/>
    <property type="molecule type" value="Genomic_DNA"/>
</dbReference>
<dbReference type="PANTHER" id="PTHR46417:SF1">
    <property type="entry name" value="TRNA (GUANINE-N(1)-)-METHYLTRANSFERASE"/>
    <property type="match status" value="1"/>
</dbReference>
<feature type="domain" description="tRNA methyltransferase TRMD/TRM10-type" evidence="18">
    <location>
        <begin position="1"/>
        <end position="223"/>
    </location>
</feature>
<comment type="catalytic activity">
    <reaction evidence="14 15 17">
        <text>guanosine(37) in tRNA + S-adenosyl-L-methionine = N(1)-methylguanosine(37) in tRNA + S-adenosyl-L-homocysteine + H(+)</text>
        <dbReference type="Rhea" id="RHEA:36899"/>
        <dbReference type="Rhea" id="RHEA-COMP:10145"/>
        <dbReference type="Rhea" id="RHEA-COMP:10147"/>
        <dbReference type="ChEBI" id="CHEBI:15378"/>
        <dbReference type="ChEBI" id="CHEBI:57856"/>
        <dbReference type="ChEBI" id="CHEBI:59789"/>
        <dbReference type="ChEBI" id="CHEBI:73542"/>
        <dbReference type="ChEBI" id="CHEBI:74269"/>
        <dbReference type="EC" id="2.1.1.228"/>
    </reaction>
</comment>
<comment type="function">
    <text evidence="1 15 17">Specifically methylates guanosine-37 in various tRNAs.</text>
</comment>
<dbReference type="Gene3D" id="1.10.1270.20">
    <property type="entry name" value="tRNA(m1g37)methyltransferase, domain 2"/>
    <property type="match status" value="1"/>
</dbReference>
<comment type="caution">
    <text evidence="19">The sequence shown here is derived from an EMBL/GenBank/DDBJ whole genome shotgun (WGS) entry which is preliminary data.</text>
</comment>
<reference evidence="19 20" key="1">
    <citation type="journal article" date="2015" name="BMC Microbiol.">
        <title>'Candidatus Phytoplasma phoenicium' associated with almond witches'-broom disease: from draft genome to genetic diversity among strain populations.</title>
        <authorList>
            <person name="Quaglino F."/>
            <person name="Kube M."/>
            <person name="Jawhari M."/>
            <person name="Abou-Jawdah Y."/>
            <person name="Siewert C."/>
            <person name="Choueiri E."/>
            <person name="Sobh H."/>
            <person name="Casati P."/>
            <person name="Tedeschi R."/>
            <person name="Molino Lova M."/>
            <person name="Alma A."/>
            <person name="Bianco P.A."/>
        </authorList>
    </citation>
    <scope>NUCLEOTIDE SEQUENCE [LARGE SCALE GENOMIC DNA]</scope>
    <source>
        <strain evidence="19 20">SA213</strain>
    </source>
</reference>
<dbReference type="GO" id="GO:0005829">
    <property type="term" value="C:cytosol"/>
    <property type="evidence" value="ECO:0007669"/>
    <property type="project" value="TreeGrafter"/>
</dbReference>
<evidence type="ECO:0000256" key="12">
    <source>
        <dbReference type="ARBA" id="ARBA00029736"/>
    </source>
</evidence>
<dbReference type="PATRIC" id="fig|198422.3.peg.368"/>
<evidence type="ECO:0000256" key="9">
    <source>
        <dbReference type="ARBA" id="ARBA00022679"/>
    </source>
</evidence>
<sequence>MKFDIITIFPNFFENFLNHSIVKRAQAKKKITINIHDLRTYSQNKHRKIDDVPYGGDIGMLLAFPPFYECLQNIPKETKSKVILLSPQGHLLQQSKVFHYAKEYIHLIVLCGHYEGVDARILNYIDEEVSIGDYVLTGGEIASTVLIDAVTRLIPGVIKKESYLQDSLQHNLLKYPQYTRPRNYKNHSVPDILLTGHHQKISKWKKEESLKNTFLKRPDFLKKIDFDENTLHLLEKIKKEKLI</sequence>
<comment type="similarity">
    <text evidence="3 15 17">Belongs to the RNA methyltransferase TrmD family.</text>
</comment>
<accession>A0A0L0MJ86</accession>
<evidence type="ECO:0000256" key="1">
    <source>
        <dbReference type="ARBA" id="ARBA00002634"/>
    </source>
</evidence>
<evidence type="ECO:0000259" key="18">
    <source>
        <dbReference type="Pfam" id="PF01746"/>
    </source>
</evidence>
<keyword evidence="11 15" id="KW-0819">tRNA processing</keyword>
<evidence type="ECO:0000256" key="5">
    <source>
        <dbReference type="ARBA" id="ARBA00012807"/>
    </source>
</evidence>
<evidence type="ECO:0000256" key="4">
    <source>
        <dbReference type="ARBA" id="ARBA00011738"/>
    </source>
</evidence>
<dbReference type="Pfam" id="PF01746">
    <property type="entry name" value="tRNA_m1G_MT"/>
    <property type="match status" value="1"/>
</dbReference>
<keyword evidence="9 15" id="KW-0808">Transferase</keyword>
<evidence type="ECO:0000256" key="13">
    <source>
        <dbReference type="ARBA" id="ARBA00033392"/>
    </source>
</evidence>
<dbReference type="InterPro" id="IPR023148">
    <property type="entry name" value="tRNA_m1G_MeTrfase_C_sf"/>
</dbReference>
<dbReference type="InterPro" id="IPR029026">
    <property type="entry name" value="tRNA_m1G_MTases_N"/>
</dbReference>
<evidence type="ECO:0000256" key="17">
    <source>
        <dbReference type="RuleBase" id="RU003464"/>
    </source>
</evidence>
<keyword evidence="10 15" id="KW-0949">S-adenosyl-L-methionine</keyword>
<dbReference type="HAMAP" id="MF_00605">
    <property type="entry name" value="TrmD"/>
    <property type="match status" value="1"/>
</dbReference>
<evidence type="ECO:0000256" key="14">
    <source>
        <dbReference type="ARBA" id="ARBA00047783"/>
    </source>
</evidence>
<gene>
    <name evidence="15 19" type="primary">trmD</name>
    <name evidence="19" type="ORF">AlmWB_00960</name>
</gene>
<dbReference type="GO" id="GO:0002939">
    <property type="term" value="P:tRNA N1-guanine methylation"/>
    <property type="evidence" value="ECO:0007669"/>
    <property type="project" value="TreeGrafter"/>
</dbReference>
<dbReference type="InterPro" id="IPR029028">
    <property type="entry name" value="Alpha/beta_knot_MTases"/>
</dbReference>
<dbReference type="Gene3D" id="3.40.1280.10">
    <property type="match status" value="1"/>
</dbReference>
<organism evidence="19 20">
    <name type="scientific">Candidatus Phytoplasma phoenicium</name>
    <dbReference type="NCBI Taxonomy" id="198422"/>
    <lineage>
        <taxon>Bacteria</taxon>
        <taxon>Bacillati</taxon>
        <taxon>Mycoplasmatota</taxon>
        <taxon>Mollicutes</taxon>
        <taxon>Acholeplasmatales</taxon>
        <taxon>Acholeplasmataceae</taxon>
        <taxon>Candidatus Phytoplasma</taxon>
        <taxon>16SrIX (Pigeon pea witches'-broom group)</taxon>
    </lineage>
</organism>
<comment type="subcellular location">
    <subcellularLocation>
        <location evidence="2 15 17">Cytoplasm</location>
    </subcellularLocation>
</comment>
<dbReference type="NCBIfam" id="TIGR00088">
    <property type="entry name" value="trmD"/>
    <property type="match status" value="1"/>
</dbReference>
<dbReference type="SUPFAM" id="SSF75217">
    <property type="entry name" value="alpha/beta knot"/>
    <property type="match status" value="1"/>
</dbReference>
<dbReference type="PANTHER" id="PTHR46417">
    <property type="entry name" value="TRNA (GUANINE-N(1)-)-METHYLTRANSFERASE"/>
    <property type="match status" value="1"/>
</dbReference>
<comment type="subunit">
    <text evidence="4 15 17">Homodimer.</text>
</comment>
<protein>
    <recommendedName>
        <fullName evidence="6 15">tRNA (guanine-N(1)-)-methyltransferase</fullName>
        <ecNumber evidence="5 15">2.1.1.228</ecNumber>
    </recommendedName>
    <alternativeName>
        <fullName evidence="12 15">M1G-methyltransferase</fullName>
    </alternativeName>
    <alternativeName>
        <fullName evidence="13 15">tRNA [GM37] methyltransferase</fullName>
    </alternativeName>
</protein>
<dbReference type="PIRSF" id="PIRSF000386">
    <property type="entry name" value="tRNA_mtase"/>
    <property type="match status" value="1"/>
</dbReference>
<dbReference type="RefSeq" id="WP_050337056.1">
    <property type="nucleotide sequence ID" value="NZ_JPSQ01000009.1"/>
</dbReference>
<evidence type="ECO:0000256" key="6">
    <source>
        <dbReference type="ARBA" id="ARBA00014679"/>
    </source>
</evidence>
<keyword evidence="8 15" id="KW-0489">Methyltransferase</keyword>
<evidence type="ECO:0000256" key="15">
    <source>
        <dbReference type="HAMAP-Rule" id="MF_00605"/>
    </source>
</evidence>
<dbReference type="OrthoDB" id="9807416at2"/>
<dbReference type="GO" id="GO:0052906">
    <property type="term" value="F:tRNA (guanine(37)-N1)-methyltransferase activity"/>
    <property type="evidence" value="ECO:0007669"/>
    <property type="project" value="UniProtKB-UniRule"/>
</dbReference>
<name>A0A0L0MJ86_9MOLU</name>
<feature type="binding site" evidence="15 16">
    <location>
        <begin position="131"/>
        <end position="136"/>
    </location>
    <ligand>
        <name>S-adenosyl-L-methionine</name>
        <dbReference type="ChEBI" id="CHEBI:59789"/>
    </ligand>
</feature>
<keyword evidence="20" id="KW-1185">Reference proteome</keyword>
<keyword evidence="7 15" id="KW-0963">Cytoplasm</keyword>
<evidence type="ECO:0000256" key="11">
    <source>
        <dbReference type="ARBA" id="ARBA00022694"/>
    </source>
</evidence>
<feature type="binding site" evidence="15 16">
    <location>
        <position position="112"/>
    </location>
    <ligand>
        <name>S-adenosyl-L-methionine</name>
        <dbReference type="ChEBI" id="CHEBI:59789"/>
    </ligand>
</feature>
<evidence type="ECO:0000256" key="7">
    <source>
        <dbReference type="ARBA" id="ARBA00022490"/>
    </source>
</evidence>
<dbReference type="FunFam" id="3.40.1280.10:FF:000001">
    <property type="entry name" value="tRNA (guanine-N(1)-)-methyltransferase"/>
    <property type="match status" value="1"/>
</dbReference>
<dbReference type="AlphaFoldDB" id="A0A0L0MJ86"/>
<proteinExistence type="inferred from homology"/>
<evidence type="ECO:0000313" key="19">
    <source>
        <dbReference type="EMBL" id="KND62707.1"/>
    </source>
</evidence>
<evidence type="ECO:0000256" key="8">
    <source>
        <dbReference type="ARBA" id="ARBA00022603"/>
    </source>
</evidence>
<evidence type="ECO:0000256" key="16">
    <source>
        <dbReference type="PIRSR" id="PIRSR000386-1"/>
    </source>
</evidence>